<dbReference type="Proteomes" id="UP000294933">
    <property type="component" value="Unassembled WGS sequence"/>
</dbReference>
<feature type="region of interest" description="Disordered" evidence="1">
    <location>
        <begin position="1"/>
        <end position="32"/>
    </location>
</feature>
<accession>A0A4R5XHH6</accession>
<reference evidence="2 3" key="1">
    <citation type="submission" date="2018-06" db="EMBL/GenBank/DDBJ databases">
        <title>A transcriptomic atlas of mushroom development highlights an independent origin of complex multicellularity.</title>
        <authorList>
            <consortium name="DOE Joint Genome Institute"/>
            <person name="Krizsan K."/>
            <person name="Almasi E."/>
            <person name="Merenyi Z."/>
            <person name="Sahu N."/>
            <person name="Viragh M."/>
            <person name="Koszo T."/>
            <person name="Mondo S."/>
            <person name="Kiss B."/>
            <person name="Balint B."/>
            <person name="Kues U."/>
            <person name="Barry K."/>
            <person name="Hegedus J.C."/>
            <person name="Henrissat B."/>
            <person name="Johnson J."/>
            <person name="Lipzen A."/>
            <person name="Ohm R."/>
            <person name="Nagy I."/>
            <person name="Pangilinan J."/>
            <person name="Yan J."/>
            <person name="Xiong Y."/>
            <person name="Grigoriev I.V."/>
            <person name="Hibbett D.S."/>
            <person name="Nagy L.G."/>
        </authorList>
    </citation>
    <scope>NUCLEOTIDE SEQUENCE [LARGE SCALE GENOMIC DNA]</scope>
    <source>
        <strain evidence="2 3">SZMC22713</strain>
    </source>
</reference>
<organism evidence="2 3">
    <name type="scientific">Rickenella mellea</name>
    <dbReference type="NCBI Taxonomy" id="50990"/>
    <lineage>
        <taxon>Eukaryota</taxon>
        <taxon>Fungi</taxon>
        <taxon>Dikarya</taxon>
        <taxon>Basidiomycota</taxon>
        <taxon>Agaricomycotina</taxon>
        <taxon>Agaricomycetes</taxon>
        <taxon>Hymenochaetales</taxon>
        <taxon>Rickenellaceae</taxon>
        <taxon>Rickenella</taxon>
    </lineage>
</organism>
<protein>
    <submittedName>
        <fullName evidence="2">Uncharacterized protein</fullName>
    </submittedName>
</protein>
<evidence type="ECO:0000313" key="2">
    <source>
        <dbReference type="EMBL" id="TDL29896.1"/>
    </source>
</evidence>
<feature type="compositionally biased region" description="Basic and acidic residues" evidence="1">
    <location>
        <begin position="1"/>
        <end position="11"/>
    </location>
</feature>
<feature type="compositionally biased region" description="Low complexity" evidence="1">
    <location>
        <begin position="71"/>
        <end position="87"/>
    </location>
</feature>
<feature type="region of interest" description="Disordered" evidence="1">
    <location>
        <begin position="50"/>
        <end position="98"/>
    </location>
</feature>
<sequence>MPKVAQERLEQRGNVNAPSRKRRGRNEPKDPEFISMTRKLKLGLNTRVSETCDDPTYSDAPTPGLYYGDHPTVSSTTVSTPRETTTSNPRKKRTTIDDDEYDFPHSEYVSKWQVEAPVKIGQNVGRHLDETVPQEPAAYALPTVRVTSTDATKLAPAHKATGSTNGPIVHANWGLLDTIGPNTSNVTGFDGHYATPAVNTDGGATLRHMPRQSFLLKHEHQQPGLIPFTGSLPVHGNVDVVQTATPTLTHFPPPPANGPHGTPPTHPMYNGYLNPAVDVVREETNNWNNLFTNHPVGGFPAGDGFPSATERANVDVQTGRTYNIPGDYLFNDHSINPVLVFEQPVLDSAVASHTRWDLPGYDNRHYSGSHEPPPSSFQAPPNALNGYPVAQSYCVPSNTDGYGGLYIPPMTMQDGCTVGSAQFPIGVSAFNPTGDPTAQYTQPVASDLISWSSSASHEFSGTFRDTGINGFSTEAFPTIPAVINPVDPRTIATQPSDYPSIHQFAPRPYPSEPIMPFSSPYDGSGQVDMQGSATPRGSPLLPKAVIKWTFNFKSRGTVTEVTTPTHPFPQLARAICPCGCAMTTTCCGPADRYGHSQSDEGTYHFVATDMVWSFYIGNEWVETKESEITGNRSTTSCAICADPVSVRWSLSLEHDNNDLDTN</sequence>
<keyword evidence="3" id="KW-1185">Reference proteome</keyword>
<dbReference type="VEuPathDB" id="FungiDB:BD410DRAFT_834131"/>
<evidence type="ECO:0000313" key="3">
    <source>
        <dbReference type="Proteomes" id="UP000294933"/>
    </source>
</evidence>
<dbReference type="EMBL" id="ML170156">
    <property type="protein sequence ID" value="TDL29896.1"/>
    <property type="molecule type" value="Genomic_DNA"/>
</dbReference>
<gene>
    <name evidence="2" type="ORF">BD410DRAFT_834131</name>
</gene>
<proteinExistence type="predicted"/>
<name>A0A4R5XHH6_9AGAM</name>
<evidence type="ECO:0000256" key="1">
    <source>
        <dbReference type="SAM" id="MobiDB-lite"/>
    </source>
</evidence>
<dbReference type="AlphaFoldDB" id="A0A4R5XHH6"/>